<dbReference type="AlphaFoldDB" id="A0A5N6N608"/>
<dbReference type="Proteomes" id="UP000326396">
    <property type="component" value="Linkage Group LG3"/>
</dbReference>
<dbReference type="InterPro" id="IPR013130">
    <property type="entry name" value="Fe3_Rdtase_TM_dom"/>
</dbReference>
<feature type="transmembrane region" description="Helical" evidence="6">
    <location>
        <begin position="289"/>
        <end position="306"/>
    </location>
</feature>
<evidence type="ECO:0000256" key="5">
    <source>
        <dbReference type="ARBA" id="ARBA00023136"/>
    </source>
</evidence>
<feature type="transmembrane region" description="Helical" evidence="6">
    <location>
        <begin position="56"/>
        <end position="76"/>
    </location>
</feature>
<feature type="domain" description="FAD-binding FR-type" evidence="7">
    <location>
        <begin position="295"/>
        <end position="422"/>
    </location>
</feature>
<dbReference type="InterPro" id="IPR013112">
    <property type="entry name" value="FAD-bd_8"/>
</dbReference>
<keyword evidence="4" id="KW-0560">Oxidoreductase</keyword>
<gene>
    <name evidence="8" type="ORF">E3N88_25843</name>
</gene>
<feature type="transmembrane region" description="Helical" evidence="6">
    <location>
        <begin position="103"/>
        <end position="127"/>
    </location>
</feature>
<dbReference type="InterPro" id="IPR017927">
    <property type="entry name" value="FAD-bd_FR_type"/>
</dbReference>
<dbReference type="InterPro" id="IPR050369">
    <property type="entry name" value="RBOH/FRE"/>
</dbReference>
<evidence type="ECO:0000256" key="4">
    <source>
        <dbReference type="ARBA" id="ARBA00023002"/>
    </source>
</evidence>
<evidence type="ECO:0000256" key="2">
    <source>
        <dbReference type="ARBA" id="ARBA00022692"/>
    </source>
</evidence>
<dbReference type="Pfam" id="PF01794">
    <property type="entry name" value="Ferric_reduct"/>
    <property type="match status" value="1"/>
</dbReference>
<evidence type="ECO:0000259" key="7">
    <source>
        <dbReference type="PROSITE" id="PS51384"/>
    </source>
</evidence>
<dbReference type="SFLD" id="SFLDS00052">
    <property type="entry name" value="Ferric_Reductase_Domain"/>
    <property type="match status" value="1"/>
</dbReference>
<reference evidence="8 9" key="1">
    <citation type="submission" date="2019-05" db="EMBL/GenBank/DDBJ databases">
        <title>Mikania micrantha, genome provides insights into the molecular mechanism of rapid growth.</title>
        <authorList>
            <person name="Liu B."/>
        </authorList>
    </citation>
    <scope>NUCLEOTIDE SEQUENCE [LARGE SCALE GENOMIC DNA]</scope>
    <source>
        <strain evidence="8">NLD-2019</strain>
        <tissue evidence="8">Leaf</tissue>
    </source>
</reference>
<organism evidence="8 9">
    <name type="scientific">Mikania micrantha</name>
    <name type="common">bitter vine</name>
    <dbReference type="NCBI Taxonomy" id="192012"/>
    <lineage>
        <taxon>Eukaryota</taxon>
        <taxon>Viridiplantae</taxon>
        <taxon>Streptophyta</taxon>
        <taxon>Embryophyta</taxon>
        <taxon>Tracheophyta</taxon>
        <taxon>Spermatophyta</taxon>
        <taxon>Magnoliopsida</taxon>
        <taxon>eudicotyledons</taxon>
        <taxon>Gunneridae</taxon>
        <taxon>Pentapetalae</taxon>
        <taxon>asterids</taxon>
        <taxon>campanulids</taxon>
        <taxon>Asterales</taxon>
        <taxon>Asteraceae</taxon>
        <taxon>Asteroideae</taxon>
        <taxon>Heliantheae alliance</taxon>
        <taxon>Eupatorieae</taxon>
        <taxon>Mikania</taxon>
    </lineage>
</organism>
<dbReference type="EMBL" id="SZYD01000013">
    <property type="protein sequence ID" value="KAD4385674.1"/>
    <property type="molecule type" value="Genomic_DNA"/>
</dbReference>
<feature type="transmembrane region" description="Helical" evidence="6">
    <location>
        <begin position="197"/>
        <end position="217"/>
    </location>
</feature>
<dbReference type="GO" id="GO:0000293">
    <property type="term" value="F:ferric-chelate reductase activity"/>
    <property type="evidence" value="ECO:0007669"/>
    <property type="project" value="TreeGrafter"/>
</dbReference>
<dbReference type="Gene3D" id="3.40.50.80">
    <property type="entry name" value="Nucleotide-binding domain of ferredoxin-NADP reductase (FNR) module"/>
    <property type="match status" value="2"/>
</dbReference>
<dbReference type="InterPro" id="IPR013121">
    <property type="entry name" value="Fe_red_NAD-bd_6"/>
</dbReference>
<dbReference type="OrthoDB" id="167398at2759"/>
<keyword evidence="5 6" id="KW-0472">Membrane</keyword>
<comment type="caution">
    <text evidence="8">The sequence shown here is derived from an EMBL/GenBank/DDBJ whole genome shotgun (WGS) entry which is preliminary data.</text>
</comment>
<evidence type="ECO:0000313" key="8">
    <source>
        <dbReference type="EMBL" id="KAD4385674.1"/>
    </source>
</evidence>
<name>A0A5N6N608_9ASTR</name>
<evidence type="ECO:0000256" key="1">
    <source>
        <dbReference type="ARBA" id="ARBA00004141"/>
    </source>
</evidence>
<dbReference type="SFLD" id="SFLDG01168">
    <property type="entry name" value="Ferric_reductase_subgroup_(FRE"/>
    <property type="match status" value="1"/>
</dbReference>
<feature type="transmembrane region" description="Helical" evidence="6">
    <location>
        <begin position="542"/>
        <end position="562"/>
    </location>
</feature>
<feature type="transmembrane region" description="Helical" evidence="6">
    <location>
        <begin position="237"/>
        <end position="254"/>
    </location>
</feature>
<dbReference type="Pfam" id="PF08022">
    <property type="entry name" value="FAD_binding_8"/>
    <property type="match status" value="1"/>
</dbReference>
<sequence>MAKSFLLLLLKFLMILLAIVWASIWVMKPTQIWTRKWKEAEEAARTTVFGSSGLDFVVYSFPIILCVMIGFVYLHFKPQEQRRRRKWPSLISSLSNPIIVNRFVGVLSAMEVVVIFIFIIFLAWSFYVRVSNDFKKMMPAKSLMKLTTWQYMMFRSATRFGLLAEACLALLLFPIMRGVTVFQLFGIQFETSVRYHIWLGTMMLSFATLHGAGTLFIWGIKNMLQDEIFQWQKTGRIYLAGEISLVVGLVIWITSFPQVRRKRFEIFYYTHHLYIIFIIFFLFHTGDRHFYMVLPAIFIFVIERLLRIIQSWPETCILSARIFPLKAIEVILPKEPGLKYTPTSIIFIKIPSISKFQWHSFSIASSSMVDDDTMSIIIKCDGSWTNSLYNMIQEMPIVGPAQKTQRCIPVSVEGPYGPASTDFLSKYDSLLLVAGGIGVTPFLSILQEISSARRKTFPTKIQLVYIMKKSNSISILNPIVPLLTNTSTKEFNLKLKIYVTQETQSSATISETIHQVETVHFETGHVTCSPNGYGSPLLKASIIGFTSFLFFLLSVTFSHVFLPWPKKASAKQKNTSSFVDLIIIFAFFLSIIIISILVFSVFRFKSLKKQHRLMDHGKEMRASSFQSNPNLDEHELHFGARPDFHDIFTKFPNETGGSYVGVLVCGPEKMKESIASICRLSCQGYITAAARDELNFSSELLHILAKDKCATGMVIVLRIEMVIKNTKSERSKKKKNQQRRGR</sequence>
<dbReference type="SUPFAM" id="SSF52343">
    <property type="entry name" value="Ferredoxin reductase-like, C-terminal NADP-linked domain"/>
    <property type="match status" value="1"/>
</dbReference>
<evidence type="ECO:0000313" key="9">
    <source>
        <dbReference type="Proteomes" id="UP000326396"/>
    </source>
</evidence>
<evidence type="ECO:0000256" key="6">
    <source>
        <dbReference type="SAM" id="Phobius"/>
    </source>
</evidence>
<dbReference type="InterPro" id="IPR039261">
    <property type="entry name" value="FNR_nucleotide-bd"/>
</dbReference>
<protein>
    <recommendedName>
        <fullName evidence="7">FAD-binding FR-type domain-containing protein</fullName>
    </recommendedName>
</protein>
<proteinExistence type="predicted"/>
<dbReference type="CDD" id="cd06186">
    <property type="entry name" value="NOX_Duox_like_FAD_NADP"/>
    <property type="match status" value="1"/>
</dbReference>
<dbReference type="GO" id="GO:0005886">
    <property type="term" value="C:plasma membrane"/>
    <property type="evidence" value="ECO:0007669"/>
    <property type="project" value="TreeGrafter"/>
</dbReference>
<dbReference type="Pfam" id="PF08030">
    <property type="entry name" value="NAD_binding_6"/>
    <property type="match status" value="1"/>
</dbReference>
<feature type="transmembrane region" description="Helical" evidence="6">
    <location>
        <begin position="266"/>
        <end position="283"/>
    </location>
</feature>
<dbReference type="PROSITE" id="PS51384">
    <property type="entry name" value="FAD_FR"/>
    <property type="match status" value="1"/>
</dbReference>
<comment type="subcellular location">
    <subcellularLocation>
        <location evidence="1">Membrane</location>
        <topology evidence="1">Multi-pass membrane protein</topology>
    </subcellularLocation>
</comment>
<feature type="transmembrane region" description="Helical" evidence="6">
    <location>
        <begin position="582"/>
        <end position="604"/>
    </location>
</feature>
<evidence type="ECO:0000256" key="3">
    <source>
        <dbReference type="ARBA" id="ARBA00022989"/>
    </source>
</evidence>
<dbReference type="PANTHER" id="PTHR11972:SF155">
    <property type="entry name" value="FERRIC REDUCTION OXIDASE 8, MITOCHONDRIAL"/>
    <property type="match status" value="1"/>
</dbReference>
<accession>A0A5N6N608</accession>
<dbReference type="PANTHER" id="PTHR11972">
    <property type="entry name" value="NADPH OXIDASE"/>
    <property type="match status" value="1"/>
</dbReference>
<keyword evidence="3 6" id="KW-1133">Transmembrane helix</keyword>
<keyword evidence="2 6" id="KW-0812">Transmembrane</keyword>
<keyword evidence="9" id="KW-1185">Reference proteome</keyword>
<feature type="transmembrane region" description="Helical" evidence="6">
    <location>
        <begin position="160"/>
        <end position="185"/>
    </location>
</feature>